<keyword evidence="6" id="KW-1185">Reference proteome</keyword>
<dbReference type="InterPro" id="IPR012337">
    <property type="entry name" value="RNaseH-like_sf"/>
</dbReference>
<dbReference type="SUPFAM" id="SSF55945">
    <property type="entry name" value="TATA-box binding protein-like"/>
    <property type="match status" value="1"/>
</dbReference>
<dbReference type="InterPro" id="IPR036397">
    <property type="entry name" value="RNaseH_sf"/>
</dbReference>
<comment type="similarity">
    <text evidence="1">Belongs to the TBP family.</text>
</comment>
<dbReference type="OrthoDB" id="6149272at2759"/>
<dbReference type="PANTHER" id="PTHR46585:SF1">
    <property type="entry name" value="CHROMO DOMAIN-CONTAINING PROTEIN"/>
    <property type="match status" value="1"/>
</dbReference>
<dbReference type="AlphaFoldDB" id="A0A8S3PTU9"/>
<evidence type="ECO:0000256" key="1">
    <source>
        <dbReference type="ARBA" id="ARBA00005560"/>
    </source>
</evidence>
<organism evidence="5 6">
    <name type="scientific">Mytilus edulis</name>
    <name type="common">Blue mussel</name>
    <dbReference type="NCBI Taxonomy" id="6550"/>
    <lineage>
        <taxon>Eukaryota</taxon>
        <taxon>Metazoa</taxon>
        <taxon>Spiralia</taxon>
        <taxon>Lophotrochozoa</taxon>
        <taxon>Mollusca</taxon>
        <taxon>Bivalvia</taxon>
        <taxon>Autobranchia</taxon>
        <taxon>Pteriomorphia</taxon>
        <taxon>Mytilida</taxon>
        <taxon>Mytiloidea</taxon>
        <taxon>Mytilidae</taxon>
        <taxon>Mytilinae</taxon>
        <taxon>Mytilus</taxon>
    </lineage>
</organism>
<dbReference type="Proteomes" id="UP000683360">
    <property type="component" value="Unassembled WGS sequence"/>
</dbReference>
<dbReference type="SUPFAM" id="SSF53098">
    <property type="entry name" value="Ribonuclease H-like"/>
    <property type="match status" value="1"/>
</dbReference>
<dbReference type="EMBL" id="CAJPWZ010000136">
    <property type="protein sequence ID" value="CAG2186459.1"/>
    <property type="molecule type" value="Genomic_DNA"/>
</dbReference>
<proteinExistence type="inferred from homology"/>
<evidence type="ECO:0000313" key="5">
    <source>
        <dbReference type="EMBL" id="CAG2186459.1"/>
    </source>
</evidence>
<dbReference type="Pfam" id="PF00352">
    <property type="entry name" value="TBP"/>
    <property type="match status" value="1"/>
</dbReference>
<dbReference type="InterPro" id="IPR001584">
    <property type="entry name" value="Integrase_cat-core"/>
</dbReference>
<dbReference type="Gene3D" id="3.30.420.10">
    <property type="entry name" value="Ribonuclease H-like superfamily/Ribonuclease H"/>
    <property type="match status" value="1"/>
</dbReference>
<keyword evidence="2" id="KW-0238">DNA-binding</keyword>
<evidence type="ECO:0000256" key="3">
    <source>
        <dbReference type="ARBA" id="ARBA00023163"/>
    </source>
</evidence>
<evidence type="ECO:0000313" key="6">
    <source>
        <dbReference type="Proteomes" id="UP000683360"/>
    </source>
</evidence>
<gene>
    <name evidence="5" type="ORF">MEDL_2004</name>
</gene>
<dbReference type="InterPro" id="IPR000814">
    <property type="entry name" value="TBP"/>
</dbReference>
<dbReference type="PROSITE" id="PS50994">
    <property type="entry name" value="INTEGRASE"/>
    <property type="match status" value="1"/>
</dbReference>
<dbReference type="GO" id="GO:0003677">
    <property type="term" value="F:DNA binding"/>
    <property type="evidence" value="ECO:0007669"/>
    <property type="project" value="UniProtKB-KW"/>
</dbReference>
<evidence type="ECO:0000256" key="2">
    <source>
        <dbReference type="ARBA" id="ARBA00023125"/>
    </source>
</evidence>
<feature type="domain" description="Integrase catalytic" evidence="4">
    <location>
        <begin position="193"/>
        <end position="334"/>
    </location>
</feature>
<keyword evidence="3" id="KW-0804">Transcription</keyword>
<accession>A0A8S3PTU9</accession>
<dbReference type="PRINTS" id="PR00686">
    <property type="entry name" value="TIFACTORIID"/>
</dbReference>
<sequence length="334" mass="38875">MQLTNVVVLGDLKCTFDLRALTHKLVNVRYDPRFFSAMIWQHRRISGNCLLFSNGKINCNGKCRSFQEARRRLRRYARCLQSIGYEVKLSNVRIVTASAVHQLSGRIDPAHLPSCYSYEPELFPAVMFRRHGMHFTCHLSEHPGSFSGVDKLYKAVRKEGKYVLGKSKIRKWLETQETFGLHRQINENLRRRKVIAPFIDYQWDVDTAVMKSYVKVNDGYGYFLLVVDVFSRVVRTHALKSTQGKEMVTALKLIFDTGKKPSKLRSERGTEFRNKDVHRLLQTEKVDQFFTQNEQKEFVCGKSHQDNKIETQSLHVSSPDASLDRRLRLRNTEL</sequence>
<dbReference type="GO" id="GO:0015074">
    <property type="term" value="P:DNA integration"/>
    <property type="evidence" value="ECO:0007669"/>
    <property type="project" value="InterPro"/>
</dbReference>
<reference evidence="5" key="1">
    <citation type="submission" date="2021-03" db="EMBL/GenBank/DDBJ databases">
        <authorList>
            <person name="Bekaert M."/>
        </authorList>
    </citation>
    <scope>NUCLEOTIDE SEQUENCE</scope>
</reference>
<protein>
    <submittedName>
        <fullName evidence="5">TBP</fullName>
    </submittedName>
</protein>
<comment type="caution">
    <text evidence="5">The sequence shown here is derived from an EMBL/GenBank/DDBJ whole genome shotgun (WGS) entry which is preliminary data.</text>
</comment>
<dbReference type="InterPro" id="IPR012295">
    <property type="entry name" value="TBP_dom_sf"/>
</dbReference>
<evidence type="ECO:0000259" key="4">
    <source>
        <dbReference type="PROSITE" id="PS50994"/>
    </source>
</evidence>
<dbReference type="Gene3D" id="3.30.310.10">
    <property type="entry name" value="TATA-Binding Protein"/>
    <property type="match status" value="2"/>
</dbReference>
<dbReference type="PANTHER" id="PTHR46585">
    <property type="entry name" value="INTEGRASE CORE DOMAIN CONTAINING PROTEIN"/>
    <property type="match status" value="1"/>
</dbReference>
<name>A0A8S3PTU9_MYTED</name>
<dbReference type="GO" id="GO:0006352">
    <property type="term" value="P:DNA-templated transcription initiation"/>
    <property type="evidence" value="ECO:0007669"/>
    <property type="project" value="InterPro"/>
</dbReference>